<dbReference type="InterPro" id="IPR036812">
    <property type="entry name" value="NAD(P)_OxRdtase_dom_sf"/>
</dbReference>
<dbReference type="EMBL" id="KZ805305">
    <property type="protein sequence ID" value="PVI07103.1"/>
    <property type="molecule type" value="Genomic_DNA"/>
</dbReference>
<dbReference type="Pfam" id="PF00248">
    <property type="entry name" value="Aldo_ket_red"/>
    <property type="match status" value="1"/>
</dbReference>
<dbReference type="AlphaFoldDB" id="A0A2V1E9A7"/>
<dbReference type="PANTHER" id="PTHR43625">
    <property type="entry name" value="AFLATOXIN B1 ALDEHYDE REDUCTASE"/>
    <property type="match status" value="1"/>
</dbReference>
<dbReference type="CDD" id="cd19077">
    <property type="entry name" value="AKR_AKR8A1-2"/>
    <property type="match status" value="1"/>
</dbReference>
<sequence>MKPPIEPELGNPGFGLMSLTRPGGPTTEQAIEVMHTALGNGAKFWNGGEFYGSPDYNSLHLINKYFTKYPEDANKVVLSIKGAYNFKTFSPDNKRANVIRSIEECLKVLDGKKSLDIFEPARPDSNVPLEETIGTIAEYVKAGKVGGIGLSEVSGETIRKAHAIHPIVAVELEFSMFTTSLIGSSAAKACVELNIPVVAYSPLGKGFLSGQFKSAKDIPEGSFLRHLPRYQPQVFDDNIKLVQEVEKLASSKGVTVGQVALGWVLSLSNKKGMPELLALPGTTTKSRVIENQHPATLDEKDVAAIDDILTRIEVKGARYMPGVAGEEP</sequence>
<dbReference type="Proteomes" id="UP000244855">
    <property type="component" value="Unassembled WGS sequence"/>
</dbReference>
<keyword evidence="4" id="KW-1185">Reference proteome</keyword>
<dbReference type="InterPro" id="IPR023210">
    <property type="entry name" value="NADP_OxRdtase_dom"/>
</dbReference>
<dbReference type="Gene3D" id="3.20.20.100">
    <property type="entry name" value="NADP-dependent oxidoreductase domain"/>
    <property type="match status" value="1"/>
</dbReference>
<organism evidence="3 4">
    <name type="scientific">Periconia macrospinosa</name>
    <dbReference type="NCBI Taxonomy" id="97972"/>
    <lineage>
        <taxon>Eukaryota</taxon>
        <taxon>Fungi</taxon>
        <taxon>Dikarya</taxon>
        <taxon>Ascomycota</taxon>
        <taxon>Pezizomycotina</taxon>
        <taxon>Dothideomycetes</taxon>
        <taxon>Pleosporomycetidae</taxon>
        <taxon>Pleosporales</taxon>
        <taxon>Massarineae</taxon>
        <taxon>Periconiaceae</taxon>
        <taxon>Periconia</taxon>
    </lineage>
</organism>
<evidence type="ECO:0000313" key="4">
    <source>
        <dbReference type="Proteomes" id="UP000244855"/>
    </source>
</evidence>
<feature type="domain" description="NADP-dependent oxidoreductase" evidence="2">
    <location>
        <begin position="13"/>
        <end position="308"/>
    </location>
</feature>
<protein>
    <submittedName>
        <fullName evidence="3">Putative pyridoxal reductase</fullName>
    </submittedName>
</protein>
<dbReference type="GO" id="GO:0005737">
    <property type="term" value="C:cytoplasm"/>
    <property type="evidence" value="ECO:0007669"/>
    <property type="project" value="TreeGrafter"/>
</dbReference>
<dbReference type="STRING" id="97972.A0A2V1E9A7"/>
<dbReference type="PANTHER" id="PTHR43625:SF78">
    <property type="entry name" value="PYRIDOXAL REDUCTASE-RELATED"/>
    <property type="match status" value="1"/>
</dbReference>
<dbReference type="SUPFAM" id="SSF51430">
    <property type="entry name" value="NAD(P)-linked oxidoreductase"/>
    <property type="match status" value="1"/>
</dbReference>
<dbReference type="OrthoDB" id="37537at2759"/>
<accession>A0A2V1E9A7</accession>
<evidence type="ECO:0000313" key="3">
    <source>
        <dbReference type="EMBL" id="PVI07103.1"/>
    </source>
</evidence>
<dbReference type="InterPro" id="IPR050791">
    <property type="entry name" value="Aldo-Keto_reductase"/>
</dbReference>
<evidence type="ECO:0000259" key="2">
    <source>
        <dbReference type="Pfam" id="PF00248"/>
    </source>
</evidence>
<proteinExistence type="predicted"/>
<dbReference type="GO" id="GO:0016491">
    <property type="term" value="F:oxidoreductase activity"/>
    <property type="evidence" value="ECO:0007669"/>
    <property type="project" value="UniProtKB-KW"/>
</dbReference>
<gene>
    <name evidence="3" type="ORF">DM02DRAFT_705476</name>
</gene>
<evidence type="ECO:0000256" key="1">
    <source>
        <dbReference type="ARBA" id="ARBA00023002"/>
    </source>
</evidence>
<reference evidence="3 4" key="1">
    <citation type="journal article" date="2018" name="Sci. Rep.">
        <title>Comparative genomics provides insights into the lifestyle and reveals functional heterogeneity of dark septate endophytic fungi.</title>
        <authorList>
            <person name="Knapp D.G."/>
            <person name="Nemeth J.B."/>
            <person name="Barry K."/>
            <person name="Hainaut M."/>
            <person name="Henrissat B."/>
            <person name="Johnson J."/>
            <person name="Kuo A."/>
            <person name="Lim J.H.P."/>
            <person name="Lipzen A."/>
            <person name="Nolan M."/>
            <person name="Ohm R.A."/>
            <person name="Tamas L."/>
            <person name="Grigoriev I.V."/>
            <person name="Spatafora J.W."/>
            <person name="Nagy L.G."/>
            <person name="Kovacs G.M."/>
        </authorList>
    </citation>
    <scope>NUCLEOTIDE SEQUENCE [LARGE SCALE GENOMIC DNA]</scope>
    <source>
        <strain evidence="3 4">DSE2036</strain>
    </source>
</reference>
<keyword evidence="1" id="KW-0560">Oxidoreductase</keyword>
<name>A0A2V1E9A7_9PLEO</name>